<gene>
    <name evidence="1" type="ORF">ACN42_g7828</name>
</gene>
<organism evidence="1 2">
    <name type="scientific">Penicillium freii</name>
    <dbReference type="NCBI Taxonomy" id="48697"/>
    <lineage>
        <taxon>Eukaryota</taxon>
        <taxon>Fungi</taxon>
        <taxon>Dikarya</taxon>
        <taxon>Ascomycota</taxon>
        <taxon>Pezizomycotina</taxon>
        <taxon>Eurotiomycetes</taxon>
        <taxon>Eurotiomycetidae</taxon>
        <taxon>Eurotiales</taxon>
        <taxon>Aspergillaceae</taxon>
        <taxon>Penicillium</taxon>
    </lineage>
</organism>
<comment type="caution">
    <text evidence="1">The sequence shown here is derived from an EMBL/GenBank/DDBJ whole genome shotgun (WGS) entry which is preliminary data.</text>
</comment>
<dbReference type="Proteomes" id="UP000055045">
    <property type="component" value="Unassembled WGS sequence"/>
</dbReference>
<evidence type="ECO:0000313" key="2">
    <source>
        <dbReference type="Proteomes" id="UP000055045"/>
    </source>
</evidence>
<accession>A0A124GQV1</accession>
<sequence>MDVGMFVMLVDTGVTVITSNLGILAGGLELATPSWKDYNVAISTTRIVKCVFSAAGSVAYFLVYFDPENLDVSVPSAIVWQAAEAGKVCLQCFKWTLELHQA</sequence>
<protein>
    <submittedName>
        <fullName evidence="1">Uncharacterized protein</fullName>
    </submittedName>
</protein>
<dbReference type="EMBL" id="LLXE01000231">
    <property type="protein sequence ID" value="KUM59302.1"/>
    <property type="molecule type" value="Genomic_DNA"/>
</dbReference>
<dbReference type="AlphaFoldDB" id="A0A124GQV1"/>
<evidence type="ECO:0000313" key="1">
    <source>
        <dbReference type="EMBL" id="KUM59302.1"/>
    </source>
</evidence>
<reference evidence="1 2" key="1">
    <citation type="submission" date="2015-10" db="EMBL/GenBank/DDBJ databases">
        <title>Genome sequencing of Penicillium freii.</title>
        <authorList>
            <person name="Nguyen H.D."/>
            <person name="Visagie C.M."/>
            <person name="Seifert K.A."/>
        </authorList>
    </citation>
    <scope>NUCLEOTIDE SEQUENCE [LARGE SCALE GENOMIC DNA]</scope>
    <source>
        <strain evidence="1 2">DAOM 242723</strain>
    </source>
</reference>
<name>A0A124GQV1_PENFR</name>
<keyword evidence="2" id="KW-1185">Reference proteome</keyword>
<proteinExistence type="predicted"/>